<reference evidence="4" key="1">
    <citation type="submission" date="2019-03" db="EMBL/GenBank/DDBJ databases">
        <title>Long read genome sequence of the mycoparasitic Pythium oligandrum ATCC 38472 isolated from sugarbeet rhizosphere.</title>
        <authorList>
            <person name="Gaulin E."/>
        </authorList>
    </citation>
    <scope>NUCLEOTIDE SEQUENCE</scope>
    <source>
        <strain evidence="4">ATCC 38472_TT</strain>
    </source>
</reference>
<dbReference type="InterPro" id="IPR006597">
    <property type="entry name" value="Sel1-like"/>
</dbReference>
<keyword evidence="2" id="KW-1133">Transmembrane helix</keyword>
<proteinExistence type="predicted"/>
<organism evidence="4 5">
    <name type="scientific">Pythium oligandrum</name>
    <name type="common">Mycoparasitic fungus</name>
    <dbReference type="NCBI Taxonomy" id="41045"/>
    <lineage>
        <taxon>Eukaryota</taxon>
        <taxon>Sar</taxon>
        <taxon>Stramenopiles</taxon>
        <taxon>Oomycota</taxon>
        <taxon>Peronosporomycetes</taxon>
        <taxon>Pythiales</taxon>
        <taxon>Pythiaceae</taxon>
        <taxon>Pythium</taxon>
    </lineage>
</organism>
<dbReference type="SUPFAM" id="SSF49899">
    <property type="entry name" value="Concanavalin A-like lectins/glucanases"/>
    <property type="match status" value="1"/>
</dbReference>
<dbReference type="EMBL" id="SPLM01000036">
    <property type="protein sequence ID" value="TMW66186.1"/>
    <property type="molecule type" value="Genomic_DNA"/>
</dbReference>
<dbReference type="OrthoDB" id="188553at2759"/>
<protein>
    <submittedName>
        <fullName evidence="4">Uncharacterized protein</fullName>
    </submittedName>
</protein>
<dbReference type="Proteomes" id="UP000794436">
    <property type="component" value="Unassembled WGS sequence"/>
</dbReference>
<sequence>MTRRRLAGVLTATLGIWLAKCVAHVLGGTVASPEWSILSKETEELRWDDAESEVVRCALDELHARLTMELPEDLVLQYQDTDEEISYVSSLEGSMELIQIEEAGENVMSTTRFDLKRMSTPSRTRGRSRSKHPSVDSHGMHPNQRLECEFDPEFCVPKLVGIRLPDVIDQHDTLDTGHAIVVQFAEPTNRPVASTREDIERFIHFPVYVGDELSGKWADSKTLEIRVQAIEREKVSPLRELMQGLVQTTLQPLDTVVTNGNSHVTEVYRGEARYRIDPTGVYLLRATINSVNAGLRFVATSPSLRVRSCHPATVIISSDAVKLKDVALSKTFVKLPTPKFFMEGVTSHSGDQSFVLQHSAIDMAKPGSWSMNFWLFTVENATGDFRTLFFNGDGTGQHRTPSAWFRPSDEGLVLRASTVENMDTGLDSSMEIPVMVWTNIGFTFVNCSEGARPNSSIDAVCSNELIQDDSSYYAMKFFVNGELENIAKFHAPVLPNTGPLYIAKGPWTDGMKGFISNLRIFGTTVSEGDHHGIYVQEKISHINFDNDTACDGFEQYKGDRIEVTQQIAYIMQCPLQFKGHQEESAKTTTQQIATVPSGSGESMYSDAMALQESCDTHTWDLLRESADLGHPKAMHAVGTALLYGSLEYPESCSSRGLKSFPLKIDHGASLGYVSSALRHRQWGAAQSLALLSEISPELIRDETIARLKLGLYHVAAAGGQMNAYAVLGRMYAAGDGAKVSLHVSAFHYLHAAVSASAAYHARGKQPLHEMNRLYDGVKEDLSKGQLGDDDELIQYQKMRADKDGDVDAMANMGDLYYWGARGLTRDHEQAYRYFQRAAEAGHTSSQSAVAGMLLKGEGTDQDNATAIKWYEKASLKNHTRALNGLGFIHFYGSGGVVENKTRALELFERAAANQEDGDSIFNTGYCYAFGLGTPVNVSRAMYYYDQAARKFGHFDSIFELGKIYMNGVEGVVTRDSQLAITYLKAASDVGQWGRRVRQGFDLFLAGDYERAAILYHDAQEHGYAIATSNLAYLYDQKLLQEGDILTEQRALAYLLRTSQVNGDKEVLVRIGDYHFYGLAGLTRNPKEAMRWYSRASTEGAEAGAYNVGHMYEYGLGVEINHDRAERYYRRVLELSSNSIENIIAVHLAIRRLRLRGWLAESPFSEWLMNSSSHAGSNITLPGSTRETGASVFSPGENWSFTTQTSLWLTIALLSIGTWFIRRARS</sequence>
<feature type="chain" id="PRO_5035456305" evidence="3">
    <location>
        <begin position="28"/>
        <end position="1225"/>
    </location>
</feature>
<evidence type="ECO:0000256" key="1">
    <source>
        <dbReference type="SAM" id="MobiDB-lite"/>
    </source>
</evidence>
<evidence type="ECO:0000256" key="3">
    <source>
        <dbReference type="SAM" id="SignalP"/>
    </source>
</evidence>
<feature type="transmembrane region" description="Helical" evidence="2">
    <location>
        <begin position="1204"/>
        <end position="1220"/>
    </location>
</feature>
<feature type="region of interest" description="Disordered" evidence="1">
    <location>
        <begin position="117"/>
        <end position="143"/>
    </location>
</feature>
<gene>
    <name evidence="4" type="ORF">Poli38472_003951</name>
</gene>
<keyword evidence="2" id="KW-0812">Transmembrane</keyword>
<dbReference type="PANTHER" id="PTHR45084:SF1">
    <property type="entry name" value="ERAD-ASSOCIATED E3 UBIQUITIN-PROTEIN LIGASE COMPONENT HRD3A-RELATED"/>
    <property type="match status" value="1"/>
</dbReference>
<dbReference type="AlphaFoldDB" id="A0A8K1CM62"/>
<feature type="signal peptide" evidence="3">
    <location>
        <begin position="1"/>
        <end position="27"/>
    </location>
</feature>
<dbReference type="Gene3D" id="2.60.120.200">
    <property type="match status" value="1"/>
</dbReference>
<keyword evidence="2" id="KW-0472">Membrane</keyword>
<dbReference type="InterPro" id="IPR011990">
    <property type="entry name" value="TPR-like_helical_dom_sf"/>
</dbReference>
<evidence type="ECO:0000256" key="2">
    <source>
        <dbReference type="SAM" id="Phobius"/>
    </source>
</evidence>
<feature type="compositionally biased region" description="Basic and acidic residues" evidence="1">
    <location>
        <begin position="133"/>
        <end position="143"/>
    </location>
</feature>
<dbReference type="PANTHER" id="PTHR45084">
    <property type="entry name" value="ERAD-ASSOCIATED E3 UBIQUITIN-PROTEIN LIGASE COMPONENT HRD3A-RELATED"/>
    <property type="match status" value="1"/>
</dbReference>
<dbReference type="InterPro" id="IPR044623">
    <property type="entry name" value="HRD3"/>
</dbReference>
<keyword evidence="5" id="KW-1185">Reference proteome</keyword>
<evidence type="ECO:0000313" key="4">
    <source>
        <dbReference type="EMBL" id="TMW66186.1"/>
    </source>
</evidence>
<dbReference type="SMART" id="SM00671">
    <property type="entry name" value="SEL1"/>
    <property type="match status" value="9"/>
</dbReference>
<keyword evidence="3" id="KW-0732">Signal</keyword>
<dbReference type="GO" id="GO:0036503">
    <property type="term" value="P:ERAD pathway"/>
    <property type="evidence" value="ECO:0007669"/>
    <property type="project" value="InterPro"/>
</dbReference>
<dbReference type="Pfam" id="PF08238">
    <property type="entry name" value="Sel1"/>
    <property type="match status" value="8"/>
</dbReference>
<dbReference type="Gene3D" id="1.25.40.10">
    <property type="entry name" value="Tetratricopeptide repeat domain"/>
    <property type="match status" value="3"/>
</dbReference>
<name>A0A8K1CM62_PYTOL</name>
<accession>A0A8K1CM62</accession>
<comment type="caution">
    <text evidence="4">The sequence shown here is derived from an EMBL/GenBank/DDBJ whole genome shotgun (WGS) entry which is preliminary data.</text>
</comment>
<dbReference type="SUPFAM" id="SSF81901">
    <property type="entry name" value="HCP-like"/>
    <property type="match status" value="2"/>
</dbReference>
<evidence type="ECO:0000313" key="5">
    <source>
        <dbReference type="Proteomes" id="UP000794436"/>
    </source>
</evidence>
<dbReference type="InterPro" id="IPR013320">
    <property type="entry name" value="ConA-like_dom_sf"/>
</dbReference>